<sequence>MDDTERPDPILRQVPLINNPAFQPPKAITLNANYDVLIPTLSNTVVPPKINLADEEIQAWLRDIKSTEFQIQNAIENDEDVKKYKQWIKTQQIKVAPGFSFDGVMQPHKQEVKVSKNEEEVNELDKVFGKTSI</sequence>
<reference evidence="1 2" key="1">
    <citation type="journal article" date="2007" name="Nat. Biotechnol.">
        <title>Genome sequence of the lignocellulose-bioconverting and xylose-fermenting yeast Pichia stipitis.</title>
        <authorList>
            <person name="Jeffries T.W."/>
            <person name="Grigoriev I.V."/>
            <person name="Grimwood J."/>
            <person name="Laplaza J.M."/>
            <person name="Aerts A."/>
            <person name="Salamov A."/>
            <person name="Schmutz J."/>
            <person name="Lindquist E."/>
            <person name="Dehal P."/>
            <person name="Shapiro H."/>
            <person name="Jin Y.S."/>
            <person name="Passoth V."/>
            <person name="Richardson P.M."/>
        </authorList>
    </citation>
    <scope>NUCLEOTIDE SEQUENCE [LARGE SCALE GENOMIC DNA]</scope>
    <source>
        <strain evidence="2">ATCC 58785 / CBS 6054 / NBRC 10063 / NRRL Y-11545</strain>
    </source>
</reference>
<organism evidence="1 2">
    <name type="scientific">Scheffersomyces stipitis (strain ATCC 58785 / CBS 6054 / NBRC 10063 / NRRL Y-11545)</name>
    <name type="common">Yeast</name>
    <name type="synonym">Pichia stipitis</name>
    <dbReference type="NCBI Taxonomy" id="322104"/>
    <lineage>
        <taxon>Eukaryota</taxon>
        <taxon>Fungi</taxon>
        <taxon>Dikarya</taxon>
        <taxon>Ascomycota</taxon>
        <taxon>Saccharomycotina</taxon>
        <taxon>Pichiomycetes</taxon>
        <taxon>Debaryomycetaceae</taxon>
        <taxon>Scheffersomyces</taxon>
    </lineage>
</organism>
<evidence type="ECO:0000313" key="2">
    <source>
        <dbReference type="Proteomes" id="UP000002258"/>
    </source>
</evidence>
<dbReference type="STRING" id="322104.A3LP64"/>
<evidence type="ECO:0000313" key="1">
    <source>
        <dbReference type="EMBL" id="ABN64441.2"/>
    </source>
</evidence>
<dbReference type="EMBL" id="CP000496">
    <property type="protein sequence ID" value="ABN64441.2"/>
    <property type="molecule type" value="Genomic_DNA"/>
</dbReference>
<dbReference type="InParanoid" id="A3LP64"/>
<name>A3LP64_PICST</name>
<dbReference type="Proteomes" id="UP000002258">
    <property type="component" value="Chromosome 2"/>
</dbReference>
<dbReference type="GeneID" id="4837084"/>
<dbReference type="OMA" id="QGWISEI"/>
<keyword evidence="2" id="KW-1185">Reference proteome</keyword>
<dbReference type="OrthoDB" id="5344687at2759"/>
<dbReference type="HOGENOM" id="CLU_121030_0_0_1"/>
<gene>
    <name evidence="1" type="ORF">PICST_29837</name>
</gene>
<accession>A3LP64</accession>
<dbReference type="RefSeq" id="XP_001382470.2">
    <property type="nucleotide sequence ID" value="XM_001382433.1"/>
</dbReference>
<protein>
    <submittedName>
        <fullName evidence="1">Uncharacterized protein</fullName>
    </submittedName>
</protein>
<dbReference type="AlphaFoldDB" id="A3LP64"/>
<proteinExistence type="predicted"/>
<dbReference type="eggNOG" id="ENOG502SGGA">
    <property type="taxonomic scope" value="Eukaryota"/>
</dbReference>
<dbReference type="KEGG" id="pic:PICST_29837"/>